<keyword evidence="2" id="KW-0597">Phosphoprotein</keyword>
<dbReference type="Gene3D" id="3.40.50.720">
    <property type="entry name" value="NAD(P)-binding Rossmann-like Domain"/>
    <property type="match status" value="1"/>
</dbReference>
<feature type="domain" description="Carrier" evidence="7">
    <location>
        <begin position="2226"/>
        <end position="2307"/>
    </location>
</feature>
<dbReference type="InterPro" id="IPR032821">
    <property type="entry name" value="PKS_assoc"/>
</dbReference>
<dbReference type="Pfam" id="PF08659">
    <property type="entry name" value="KR"/>
    <property type="match status" value="1"/>
</dbReference>
<feature type="region of interest" description="N-terminal hotdog fold" evidence="5">
    <location>
        <begin position="988"/>
        <end position="1123"/>
    </location>
</feature>
<dbReference type="PROSITE" id="PS50075">
    <property type="entry name" value="CARRIER"/>
    <property type="match status" value="1"/>
</dbReference>
<dbReference type="SMART" id="SM00827">
    <property type="entry name" value="PKS_AT"/>
    <property type="match status" value="1"/>
</dbReference>
<dbReference type="InterPro" id="IPR049900">
    <property type="entry name" value="PKS_mFAS_DH"/>
</dbReference>
<evidence type="ECO:0000259" key="9">
    <source>
        <dbReference type="PROSITE" id="PS52019"/>
    </source>
</evidence>
<dbReference type="SUPFAM" id="SSF47336">
    <property type="entry name" value="ACP-like"/>
    <property type="match status" value="1"/>
</dbReference>
<sequence>MAPSATTSLPVGEGANGFVGSSANGYTSGYVDGPSDGPSATTTHIEDPTLYTTGYTHGYTTGYISGYAQTETPKQMPIAIVGMSCRLPGNVTTPDEFWELLSRSRTGWSEIPKERFDNNAFYHPNPGKSGCLNTIGGNFLKEDLGLFDAPFFSLTAQEATSMDPQQRMLLECTFEALDSAGIPRHEIIGKEVGVYIGGSFSEYESQLFTDTESIPMYQATGCAFSMQSNRLSHFFDLRGPSFTMDTACSSSLVALHLACQSIRNGESKTAIVGGCHLNTLPELWVSMSMSRLFSEEGRSFSFDNRGTGYGRGEGCGMVILKPLEQALKDNDNIRAVIAATGINQDGKTPGITMPNGSAQENLIRSVYRTAGINPKDTGYVEAHGTGTKVGDPIEVTALYNVFGEERTARKPLFLGSVKSNIGHLEAASGIIALIKTAMMLERGFILPNYDFKKPNDKIPFSKWHLKVPVSQCPWPRPKRFASVNNFGFGGTNAHAVLERAPFLKRTEDVVDPLDFQSRKLFVLSANDKTAVESMMKNMGIYLEQRPEIFQSDLMANVAYTLGQRRSFMQWRVAISSPTSFELIETLNSGKISPARELEAPRIGFIFTGQGAQWNAMGRELYEQYPIFAASMDACDKVLASLGAAFSVMDELKKDAKTSAVNQAQVSQPACTAIQISLTDLLRSWGVTPMAVVGHSSGEIAAAYAAGILPADACMAASYHRGMMIVELKRKFPNLKGAMMAVGGSKEDIFPLISQLKAKDVRIACFNSPSSLTISGDEDAINELQNAIEEKQLFNRKLQVDVAYHSHHMKLVADQYLEAIKSIVPPRSTSVKFYSSLLGHLADGTKLEPSYWVDNLTQAVRFSEALTDMCAPSNGNKTGVNMLVEIGPHSALAGPVKQILKAVGPNAIKIPYAPSLVRKRDAVETAIELAGALFNKGANINLGAVNFPRPRKAPTLLVDMPRYPWNHQTKYWHESRLIQKQRNRSAPRNDILGTLANYSNDLEPTWRNTIRIDDLPWLRHHKIQGLTLFPMSGFVSIAVEAASQRAATRGVQFDKFELRNVSVNAPLMITDDGDIETTIQLRPYQEGTLVSSDVWDEFRIHSWAANKGWTEHCKGLIAVKGNDSNNIDGARLAQDAETLLRSTISSIKNSGTTSVDQTTMYDALSELGVSYGPTFQVEDCQASDNYSTAQMTVADTKQEMPQAYQTNTVIHPAFLEQLIEMYWPVLGAGRSAIDTVYLPSSIGRLTISKDVTDIIARPGNTLRAFCKGAAPLSHPKPMQVSMFATAHDDSTEALITLDDLTISPIIERDLAQESDIYRELCYKLDWEPILEPLVSQNSHDQLTNGTSNGASNGISGHANGTSVPETTGYSELTNGSAAVEANGDLSNGTSNSASGEQESNEVANFPEDDVVIIHGDSDFQKALAAKLADVLESSTGKKPVAGVLAEVDSTDKLLIFLSELDKPLLSTLTEPEFISLQKALTTVQGVVWIVRGAYENSDNPDTNMVAGLSRTIRSETLLKFATLDLDSKIPLSDELTIKAILDVFKATFGSKAEANGELEFLERKGSFFTPRIINDLEMNEYVHKQTKASVIESTPFAQEDRPLKMTIGTPGALDTLHFVDDPSTETVLPEDQIEVEVKAIGMNSKDVLTALGQTDSSDFGTEFSGIVSKVGSNVTKLSVGDRVAGVTVLQGVYSTFTRAKAAFAFKINENISFEAAASIPVAFSTAYYGLVDLGRLGSDESVLVHGAASAAGQAAISLAKMVGAEIFATVGSVEEKDLISRSYDLREDRIFSSHGASFGTVVRQATNHRGVDIVLNALATDTDTLRELWDSLSSFGRFVVIGKREASATLETARFDNNTSFISVDLISVAAERPKIMERVVSELAELFQNGKIVPSDSITVFPISDVETAFKVLQSGSALGKLVVAPQAGDEVKATPSKKKSMLLRSDASYILIGGTGGLGRSMARWMVEKGARNIVLVSRSGSATGKVKELIDELATVGANIVVRRCDVTDSSSVEALIKTELVDLPPVRGLVHGAMVLDDVLFEKMTFSQYTTVMESKVKGAWNFHNALKDEALDFFVAISSAAGAVGNRGQAAYAAANTFLNAFVQYRLTLGLPASSVDLTAVSDAGYLAENLEAAAEVAKNLGSDTICEAEVLALIGAAISGRLASACNNHTITGMRITPTPPFWTPDAKFKHLRLTAEAIAAENSTGPAATISFHAALKASKTVEEAQEAVCNGLLSKLPSVLMLEAEDMDVTKSLANYALDSLVAIEVRNFITREFEANLQVLELLSSGSIESLAKTIVVKSKLVSF</sequence>
<dbReference type="InterPro" id="IPR013154">
    <property type="entry name" value="ADH-like_N"/>
</dbReference>
<dbReference type="FunFam" id="3.40.47.10:FF:000019">
    <property type="entry name" value="Polyketide synthase type I"/>
    <property type="match status" value="1"/>
</dbReference>
<dbReference type="InterPro" id="IPR042104">
    <property type="entry name" value="PKS_dehydratase_sf"/>
</dbReference>
<dbReference type="Proteomes" id="UP000469558">
    <property type="component" value="Unassembled WGS sequence"/>
</dbReference>
<dbReference type="Pfam" id="PF02801">
    <property type="entry name" value="Ketoacyl-synt_C"/>
    <property type="match status" value="1"/>
</dbReference>
<dbReference type="SMART" id="SM00823">
    <property type="entry name" value="PKS_PP"/>
    <property type="match status" value="1"/>
</dbReference>
<dbReference type="SUPFAM" id="SSF51735">
    <property type="entry name" value="NAD(P)-binding Rossmann-fold domains"/>
    <property type="match status" value="2"/>
</dbReference>
<dbReference type="SUPFAM" id="SSF55048">
    <property type="entry name" value="Probable ACP-binding domain of malonyl-CoA ACP transacylase"/>
    <property type="match status" value="1"/>
</dbReference>
<gene>
    <name evidence="10" type="primary">PKS1_2</name>
    <name evidence="10" type="ORF">LSUE1_G002115</name>
</gene>
<dbReference type="PANTHER" id="PTHR43775:SF13">
    <property type="entry name" value="POLYKETIDE SYNTHASE 1"/>
    <property type="match status" value="1"/>
</dbReference>
<proteinExistence type="predicted"/>
<evidence type="ECO:0000259" key="7">
    <source>
        <dbReference type="PROSITE" id="PS50075"/>
    </source>
</evidence>
<dbReference type="PANTHER" id="PTHR43775">
    <property type="entry name" value="FATTY ACID SYNTHASE"/>
    <property type="match status" value="1"/>
</dbReference>
<dbReference type="SUPFAM" id="SSF53901">
    <property type="entry name" value="Thiolase-like"/>
    <property type="match status" value="1"/>
</dbReference>
<dbReference type="InterPro" id="IPR036736">
    <property type="entry name" value="ACP-like_sf"/>
</dbReference>
<dbReference type="CDD" id="cd05195">
    <property type="entry name" value="enoyl_red"/>
    <property type="match status" value="1"/>
</dbReference>
<keyword evidence="4" id="KW-0511">Multifunctional enzyme</keyword>
<dbReference type="SMART" id="SM00829">
    <property type="entry name" value="PKS_ER"/>
    <property type="match status" value="1"/>
</dbReference>
<dbReference type="Gene3D" id="3.40.366.10">
    <property type="entry name" value="Malonyl-Coenzyme A Acyl Carrier Protein, domain 2"/>
    <property type="match status" value="1"/>
</dbReference>
<feature type="compositionally biased region" description="Polar residues" evidence="6">
    <location>
        <begin position="1337"/>
        <end position="1375"/>
    </location>
</feature>
<dbReference type="InterPro" id="IPR009081">
    <property type="entry name" value="PP-bd_ACP"/>
</dbReference>
<dbReference type="SUPFAM" id="SSF52151">
    <property type="entry name" value="FabD/lysophospholipase-like"/>
    <property type="match status" value="1"/>
</dbReference>
<dbReference type="InterPro" id="IPR050091">
    <property type="entry name" value="PKS_NRPS_Biosynth_Enz"/>
</dbReference>
<keyword evidence="3" id="KW-0808">Transferase</keyword>
<evidence type="ECO:0000256" key="1">
    <source>
        <dbReference type="ARBA" id="ARBA00022450"/>
    </source>
</evidence>
<dbReference type="Pfam" id="PF13602">
    <property type="entry name" value="ADH_zinc_N_2"/>
    <property type="match status" value="1"/>
</dbReference>
<name>A0A8T9CNC7_9HELO</name>
<dbReference type="SMART" id="SM00825">
    <property type="entry name" value="PKS_KS"/>
    <property type="match status" value="1"/>
</dbReference>
<comment type="caution">
    <text evidence="10">The sequence shown here is derived from an EMBL/GenBank/DDBJ whole genome shotgun (WGS) entry which is preliminary data.</text>
</comment>
<dbReference type="SMART" id="SM00826">
    <property type="entry name" value="PKS_DH"/>
    <property type="match status" value="1"/>
</dbReference>
<feature type="region of interest" description="Disordered" evidence="6">
    <location>
        <begin position="1337"/>
        <end position="1400"/>
    </location>
</feature>
<dbReference type="InterPro" id="IPR020841">
    <property type="entry name" value="PKS_Beta-ketoAc_synthase_dom"/>
</dbReference>
<dbReference type="FunFam" id="3.40.366.10:FF:000002">
    <property type="entry name" value="Probable polyketide synthase 2"/>
    <property type="match status" value="1"/>
</dbReference>
<dbReference type="CDD" id="cd00833">
    <property type="entry name" value="PKS"/>
    <property type="match status" value="1"/>
</dbReference>
<dbReference type="InterPro" id="IPR014030">
    <property type="entry name" value="Ketoacyl_synth_N"/>
</dbReference>
<dbReference type="GO" id="GO:0016491">
    <property type="term" value="F:oxidoreductase activity"/>
    <property type="evidence" value="ECO:0007669"/>
    <property type="project" value="InterPro"/>
</dbReference>
<evidence type="ECO:0000259" key="8">
    <source>
        <dbReference type="PROSITE" id="PS52004"/>
    </source>
</evidence>
<dbReference type="Gene3D" id="3.40.47.10">
    <property type="match status" value="1"/>
</dbReference>
<dbReference type="InterPro" id="IPR014031">
    <property type="entry name" value="Ketoacyl_synth_C"/>
</dbReference>
<dbReference type="Pfam" id="PF23114">
    <property type="entry name" value="NAD-bd_HRPKS_sdrA"/>
    <property type="match status" value="1"/>
</dbReference>
<dbReference type="EMBL" id="QGMK01000107">
    <property type="protein sequence ID" value="TVY84183.1"/>
    <property type="molecule type" value="Genomic_DNA"/>
</dbReference>
<dbReference type="SMART" id="SM00822">
    <property type="entry name" value="PKS_KR"/>
    <property type="match status" value="1"/>
</dbReference>
<dbReference type="Pfam" id="PF23297">
    <property type="entry name" value="ACP_SdgA_C"/>
    <property type="match status" value="1"/>
</dbReference>
<feature type="domain" description="Ketosynthase family 3 (KS3)" evidence="8">
    <location>
        <begin position="75"/>
        <end position="499"/>
    </location>
</feature>
<dbReference type="Pfam" id="PF21089">
    <property type="entry name" value="PKS_DH_N"/>
    <property type="match status" value="1"/>
</dbReference>
<dbReference type="InterPro" id="IPR036291">
    <property type="entry name" value="NAD(P)-bd_dom_sf"/>
</dbReference>
<evidence type="ECO:0000256" key="5">
    <source>
        <dbReference type="PROSITE-ProRule" id="PRU01363"/>
    </source>
</evidence>
<evidence type="ECO:0000256" key="2">
    <source>
        <dbReference type="ARBA" id="ARBA00022553"/>
    </source>
</evidence>
<dbReference type="InterPro" id="IPR049552">
    <property type="entry name" value="PKS_DH_N"/>
</dbReference>
<evidence type="ECO:0000256" key="6">
    <source>
        <dbReference type="SAM" id="MobiDB-lite"/>
    </source>
</evidence>
<keyword evidence="11" id="KW-1185">Reference proteome</keyword>
<dbReference type="InterPro" id="IPR014043">
    <property type="entry name" value="Acyl_transferase_dom"/>
</dbReference>
<dbReference type="InterPro" id="IPR001227">
    <property type="entry name" value="Ac_transferase_dom_sf"/>
</dbReference>
<dbReference type="GO" id="GO:0004312">
    <property type="term" value="F:fatty acid synthase activity"/>
    <property type="evidence" value="ECO:0007669"/>
    <property type="project" value="TreeGrafter"/>
</dbReference>
<dbReference type="PROSITE" id="PS52019">
    <property type="entry name" value="PKS_MFAS_DH"/>
    <property type="match status" value="1"/>
</dbReference>
<dbReference type="SUPFAM" id="SSF50129">
    <property type="entry name" value="GroES-like"/>
    <property type="match status" value="1"/>
</dbReference>
<keyword evidence="1" id="KW-0596">Phosphopantetheine</keyword>
<dbReference type="InterPro" id="IPR011032">
    <property type="entry name" value="GroES-like_sf"/>
</dbReference>
<dbReference type="InterPro" id="IPR056501">
    <property type="entry name" value="NAD-bd_HRPKS_sdrA"/>
</dbReference>
<accession>A0A8T9CNC7</accession>
<dbReference type="Gene3D" id="3.10.129.110">
    <property type="entry name" value="Polyketide synthase dehydratase"/>
    <property type="match status" value="1"/>
</dbReference>
<dbReference type="Gene3D" id="1.10.1200.10">
    <property type="entry name" value="ACP-like"/>
    <property type="match status" value="1"/>
</dbReference>
<dbReference type="Gene3D" id="3.90.180.10">
    <property type="entry name" value="Medium-chain alcohol dehydrogenases, catalytic domain"/>
    <property type="match status" value="1"/>
</dbReference>
<dbReference type="InterPro" id="IPR020806">
    <property type="entry name" value="PKS_PP-bd"/>
</dbReference>
<dbReference type="InterPro" id="IPR016035">
    <property type="entry name" value="Acyl_Trfase/lysoPLipase"/>
</dbReference>
<dbReference type="GO" id="GO:0006633">
    <property type="term" value="P:fatty acid biosynthetic process"/>
    <property type="evidence" value="ECO:0007669"/>
    <property type="project" value="InterPro"/>
</dbReference>
<feature type="domain" description="PKS/mFAS DH" evidence="9">
    <location>
        <begin position="988"/>
        <end position="1310"/>
    </location>
</feature>
<evidence type="ECO:0000313" key="10">
    <source>
        <dbReference type="EMBL" id="TVY84183.1"/>
    </source>
</evidence>
<dbReference type="GO" id="GO:0044550">
    <property type="term" value="P:secondary metabolite biosynthetic process"/>
    <property type="evidence" value="ECO:0007669"/>
    <property type="project" value="UniProtKB-ARBA"/>
</dbReference>
<dbReference type="PROSITE" id="PS00606">
    <property type="entry name" value="KS3_1"/>
    <property type="match status" value="1"/>
</dbReference>
<comment type="caution">
    <text evidence="5">Lacks conserved residue(s) required for the propagation of feature annotation.</text>
</comment>
<evidence type="ECO:0000313" key="11">
    <source>
        <dbReference type="Proteomes" id="UP000469558"/>
    </source>
</evidence>
<dbReference type="InterPro" id="IPR016036">
    <property type="entry name" value="Malonyl_transacylase_ACP-bd"/>
</dbReference>
<feature type="compositionally biased region" description="Polar residues" evidence="6">
    <location>
        <begin position="1383"/>
        <end position="1400"/>
    </location>
</feature>
<dbReference type="InterPro" id="IPR057326">
    <property type="entry name" value="KR_dom"/>
</dbReference>
<dbReference type="OrthoDB" id="329835at2759"/>
<dbReference type="GO" id="GO:0004315">
    <property type="term" value="F:3-oxoacyl-[acyl-carrier-protein] synthase activity"/>
    <property type="evidence" value="ECO:0007669"/>
    <property type="project" value="InterPro"/>
</dbReference>
<evidence type="ECO:0000256" key="4">
    <source>
        <dbReference type="ARBA" id="ARBA00023268"/>
    </source>
</evidence>
<dbReference type="PROSITE" id="PS52004">
    <property type="entry name" value="KS3_2"/>
    <property type="match status" value="1"/>
</dbReference>
<dbReference type="GO" id="GO:0031177">
    <property type="term" value="F:phosphopantetheine binding"/>
    <property type="evidence" value="ECO:0007669"/>
    <property type="project" value="InterPro"/>
</dbReference>
<dbReference type="InterPro" id="IPR013968">
    <property type="entry name" value="PKS_KR"/>
</dbReference>
<organism evidence="10 11">
    <name type="scientific">Lachnellula suecica</name>
    <dbReference type="NCBI Taxonomy" id="602035"/>
    <lineage>
        <taxon>Eukaryota</taxon>
        <taxon>Fungi</taxon>
        <taxon>Dikarya</taxon>
        <taxon>Ascomycota</taxon>
        <taxon>Pezizomycotina</taxon>
        <taxon>Leotiomycetes</taxon>
        <taxon>Helotiales</taxon>
        <taxon>Lachnaceae</taxon>
        <taxon>Lachnellula</taxon>
    </lineage>
</organism>
<dbReference type="Pfam" id="PF00109">
    <property type="entry name" value="ketoacyl-synt"/>
    <property type="match status" value="1"/>
</dbReference>
<feature type="region of interest" description="C-terminal hotdog fold" evidence="5">
    <location>
        <begin position="1151"/>
        <end position="1310"/>
    </location>
</feature>
<dbReference type="Pfam" id="PF14765">
    <property type="entry name" value="PS-DH"/>
    <property type="match status" value="1"/>
</dbReference>
<dbReference type="InterPro" id="IPR020807">
    <property type="entry name" value="PKS_DH"/>
</dbReference>
<dbReference type="InterPro" id="IPR018201">
    <property type="entry name" value="Ketoacyl_synth_AS"/>
</dbReference>
<dbReference type="InterPro" id="IPR049551">
    <property type="entry name" value="PKS_DH_C"/>
</dbReference>
<evidence type="ECO:0000256" key="3">
    <source>
        <dbReference type="ARBA" id="ARBA00022679"/>
    </source>
</evidence>
<dbReference type="Pfam" id="PF16197">
    <property type="entry name" value="KAsynt_C_assoc"/>
    <property type="match status" value="1"/>
</dbReference>
<dbReference type="InterPro" id="IPR020843">
    <property type="entry name" value="ER"/>
</dbReference>
<protein>
    <submittedName>
        <fullName evidence="10">Reducing polyketide synthase</fullName>
    </submittedName>
</protein>
<dbReference type="Pfam" id="PF00698">
    <property type="entry name" value="Acyl_transf_1"/>
    <property type="match status" value="1"/>
</dbReference>
<dbReference type="InterPro" id="IPR016039">
    <property type="entry name" value="Thiolase-like"/>
</dbReference>
<reference evidence="10 11" key="1">
    <citation type="submission" date="2018-05" db="EMBL/GenBank/DDBJ databases">
        <title>Genome sequencing and assembly of the regulated plant pathogen Lachnellula willkommii and related sister species for the development of diagnostic species identification markers.</title>
        <authorList>
            <person name="Giroux E."/>
            <person name="Bilodeau G."/>
        </authorList>
    </citation>
    <scope>NUCLEOTIDE SEQUENCE [LARGE SCALE GENOMIC DNA]</scope>
    <source>
        <strain evidence="10 11">CBS 268.59</strain>
    </source>
</reference>
<dbReference type="Pfam" id="PF08240">
    <property type="entry name" value="ADH_N"/>
    <property type="match status" value="1"/>
</dbReference>